<dbReference type="GO" id="GO:0005886">
    <property type="term" value="C:plasma membrane"/>
    <property type="evidence" value="ECO:0007669"/>
    <property type="project" value="UniProtKB-SubCell"/>
</dbReference>
<feature type="transmembrane region" description="Helical" evidence="8">
    <location>
        <begin position="41"/>
        <end position="69"/>
    </location>
</feature>
<comment type="similarity">
    <text evidence="2">Belongs to the binding-protein-dependent transport system permease family. CysTW subfamily.</text>
</comment>
<keyword evidence="12" id="KW-1185">Reference proteome</keyword>
<dbReference type="RefSeq" id="WP_183705699.1">
    <property type="nucleotide sequence ID" value="NZ_JACHFE010000008.1"/>
</dbReference>
<dbReference type="PROSITE" id="PS50928">
    <property type="entry name" value="ABC_TM1"/>
    <property type="match status" value="1"/>
</dbReference>
<dbReference type="Pfam" id="PF00528">
    <property type="entry name" value="BPD_transp_1"/>
    <property type="match status" value="1"/>
</dbReference>
<dbReference type="Gene3D" id="1.10.3720.10">
    <property type="entry name" value="MetI-like"/>
    <property type="match status" value="1"/>
</dbReference>
<dbReference type="InterPro" id="IPR035906">
    <property type="entry name" value="MetI-like_sf"/>
</dbReference>
<feature type="transmembrane region" description="Helical" evidence="8">
    <location>
        <begin position="176"/>
        <end position="197"/>
    </location>
</feature>
<evidence type="ECO:0000256" key="5">
    <source>
        <dbReference type="ARBA" id="ARBA00022692"/>
    </source>
</evidence>
<dbReference type="Proteomes" id="UP000591735">
    <property type="component" value="Unassembled WGS sequence"/>
</dbReference>
<keyword evidence="7 8" id="KW-0472">Membrane</keyword>
<evidence type="ECO:0000256" key="6">
    <source>
        <dbReference type="ARBA" id="ARBA00022989"/>
    </source>
</evidence>
<feature type="transmembrane region" description="Helical" evidence="8">
    <location>
        <begin position="230"/>
        <end position="252"/>
    </location>
</feature>
<feature type="transmembrane region" description="Helical" evidence="8">
    <location>
        <begin position="285"/>
        <end position="307"/>
    </location>
</feature>
<comment type="subcellular location">
    <subcellularLocation>
        <location evidence="1 8">Cell membrane</location>
        <topology evidence="1 8">Multi-pass membrane protein</topology>
    </subcellularLocation>
</comment>
<sequence>MNAPGPSSLTQARIDDTGDAGTPPARERGLKALSTWARQPGFLLSLPALAVFIAGFIGPLALVVLYSVMPARSFGVDNLPTLENFVTIFQDSYYLSFAWSIGLALATTVILMLICWPVAYGLSRVFRRSMILTLLLVLPLFVSENVRLFGWVLTLLNHGILDGSLRTLFGWEVPELLYNVPVTILGMVYVYLPFMLFPMALGVSMIPESCREAAFDMGATRSQVFREVEIPLAMPGILIGALLTFVLVLGSISEAKILGGQSVIMIAHDIETAFTYAQNWPLGSALSTLLILLTGVLVIGLLSKLNLDKLLSRK</sequence>
<evidence type="ECO:0000259" key="10">
    <source>
        <dbReference type="PROSITE" id="PS50928"/>
    </source>
</evidence>
<comment type="caution">
    <text evidence="11">The sequence shown here is derived from an EMBL/GenBank/DDBJ whole genome shotgun (WGS) entry which is preliminary data.</text>
</comment>
<evidence type="ECO:0000256" key="4">
    <source>
        <dbReference type="ARBA" id="ARBA00022475"/>
    </source>
</evidence>
<feature type="domain" description="ABC transmembrane type-1" evidence="10">
    <location>
        <begin position="97"/>
        <end position="303"/>
    </location>
</feature>
<feature type="compositionally biased region" description="Polar residues" evidence="9">
    <location>
        <begin position="1"/>
        <end position="11"/>
    </location>
</feature>
<reference evidence="11 12" key="1">
    <citation type="submission" date="2020-08" db="EMBL/GenBank/DDBJ databases">
        <title>Genomic Encyclopedia of Type Strains, Phase IV (KMG-IV): sequencing the most valuable type-strain genomes for metagenomic binning, comparative biology and taxonomic classification.</title>
        <authorList>
            <person name="Goeker M."/>
        </authorList>
    </citation>
    <scope>NUCLEOTIDE SEQUENCE [LARGE SCALE GENOMIC DNA]</scope>
    <source>
        <strain evidence="11 12">DSM 22359</strain>
    </source>
</reference>
<feature type="transmembrane region" description="Helical" evidence="8">
    <location>
        <begin position="97"/>
        <end position="119"/>
    </location>
</feature>
<evidence type="ECO:0000313" key="11">
    <source>
        <dbReference type="EMBL" id="MBB5322476.1"/>
    </source>
</evidence>
<evidence type="ECO:0000256" key="7">
    <source>
        <dbReference type="ARBA" id="ARBA00023136"/>
    </source>
</evidence>
<proteinExistence type="inferred from homology"/>
<dbReference type="InterPro" id="IPR000515">
    <property type="entry name" value="MetI-like"/>
</dbReference>
<accession>A0A840UN15</accession>
<dbReference type="SUPFAM" id="SSF161098">
    <property type="entry name" value="MetI-like"/>
    <property type="match status" value="1"/>
</dbReference>
<evidence type="ECO:0000256" key="2">
    <source>
        <dbReference type="ARBA" id="ARBA00007069"/>
    </source>
</evidence>
<name>A0A840UN15_9GAMM</name>
<gene>
    <name evidence="11" type="ORF">HNR38_002977</name>
</gene>
<dbReference type="CDD" id="cd06261">
    <property type="entry name" value="TM_PBP2"/>
    <property type="match status" value="1"/>
</dbReference>
<feature type="region of interest" description="Disordered" evidence="9">
    <location>
        <begin position="1"/>
        <end position="23"/>
    </location>
</feature>
<feature type="transmembrane region" description="Helical" evidence="8">
    <location>
        <begin position="131"/>
        <end position="156"/>
    </location>
</feature>
<dbReference type="PANTHER" id="PTHR42929">
    <property type="entry name" value="INNER MEMBRANE ABC TRANSPORTER PERMEASE PROTEIN YDCU-RELATED-RELATED"/>
    <property type="match status" value="1"/>
</dbReference>
<keyword evidence="3 8" id="KW-0813">Transport</keyword>
<protein>
    <submittedName>
        <fullName evidence="11">Spermidine/putrescine transport system permease protein</fullName>
    </submittedName>
</protein>
<dbReference type="GO" id="GO:0055085">
    <property type="term" value="P:transmembrane transport"/>
    <property type="evidence" value="ECO:0007669"/>
    <property type="project" value="InterPro"/>
</dbReference>
<organism evidence="11 12">
    <name type="scientific">Marinobacter oulmenensis</name>
    <dbReference type="NCBI Taxonomy" id="643747"/>
    <lineage>
        <taxon>Bacteria</taxon>
        <taxon>Pseudomonadati</taxon>
        <taxon>Pseudomonadota</taxon>
        <taxon>Gammaproteobacteria</taxon>
        <taxon>Pseudomonadales</taxon>
        <taxon>Marinobacteraceae</taxon>
        <taxon>Marinobacter</taxon>
    </lineage>
</organism>
<evidence type="ECO:0000256" key="3">
    <source>
        <dbReference type="ARBA" id="ARBA00022448"/>
    </source>
</evidence>
<evidence type="ECO:0000256" key="9">
    <source>
        <dbReference type="SAM" id="MobiDB-lite"/>
    </source>
</evidence>
<keyword evidence="4" id="KW-1003">Cell membrane</keyword>
<evidence type="ECO:0000256" key="1">
    <source>
        <dbReference type="ARBA" id="ARBA00004651"/>
    </source>
</evidence>
<keyword evidence="6 8" id="KW-1133">Transmembrane helix</keyword>
<keyword evidence="5 8" id="KW-0812">Transmembrane</keyword>
<dbReference type="AlphaFoldDB" id="A0A840UN15"/>
<evidence type="ECO:0000313" key="12">
    <source>
        <dbReference type="Proteomes" id="UP000591735"/>
    </source>
</evidence>
<evidence type="ECO:0000256" key="8">
    <source>
        <dbReference type="RuleBase" id="RU363032"/>
    </source>
</evidence>
<dbReference type="EMBL" id="JACHFE010000008">
    <property type="protein sequence ID" value="MBB5322476.1"/>
    <property type="molecule type" value="Genomic_DNA"/>
</dbReference>
<dbReference type="PANTHER" id="PTHR42929:SF1">
    <property type="entry name" value="INNER MEMBRANE ABC TRANSPORTER PERMEASE PROTEIN YDCU-RELATED"/>
    <property type="match status" value="1"/>
</dbReference>